<keyword evidence="4" id="KW-1185">Reference proteome</keyword>
<accession>A0ABS0L533</accession>
<sequence>MIPDLLLYLLKANGVLLLLLGLYYALLRRLTFHQLNRAYLLVAGGFSMLYPLLDVTVVLPQPAVLRQVVFPVWALPGNAGAPEPAAGPNYEFWLLGAYWTGVGLLTLRLLLQGASLAGMHRASRPAAAAGVPFREVAADVNPFSFWQTIYLNPAQHGPAELPAILLHEQIHVRQWHTLDVLLGHGLRIVGWFGPGPWLLLRAMQENLEFITDAAVLRAGQVDAKQYQYSLVRLSTLAPGPALVTPFSFLMLKTRIQMMNAQKSSHRQAARYLLVLPLALALLSFSAPERAAAILAPVTKAAASASDVTTPTTISALPPAALAHIVKQYPGYRLIGVSEVRAADGSNLRYLAEIAIGRRPEKVLFTEKGEPVAAVTVEPLYYVDGKVTSKSEVDKLNPNDYADLQVFKGEPARALFGDKAADGVVVITTKAKSNSAAVRELNQRIAAVAPKQKVDLKEALTLVNGQETTEAELRKIPESTIKEMRILQGADAEKQYGAKGRKGVVIVTTK</sequence>
<comment type="caution">
    <text evidence="3">The sequence shown here is derived from an EMBL/GenBank/DDBJ whole genome shotgun (WGS) entry which is preliminary data.</text>
</comment>
<evidence type="ECO:0000313" key="3">
    <source>
        <dbReference type="EMBL" id="MBG8555232.1"/>
    </source>
</evidence>
<dbReference type="SUPFAM" id="SSF56935">
    <property type="entry name" value="Porins"/>
    <property type="match status" value="1"/>
</dbReference>
<feature type="transmembrane region" description="Helical" evidence="1">
    <location>
        <begin position="6"/>
        <end position="26"/>
    </location>
</feature>
<proteinExistence type="predicted"/>
<dbReference type="Pfam" id="PF05569">
    <property type="entry name" value="Peptidase_M56"/>
    <property type="match status" value="1"/>
</dbReference>
<dbReference type="PANTHER" id="PTHR34978">
    <property type="entry name" value="POSSIBLE SENSOR-TRANSDUCER PROTEIN BLAR"/>
    <property type="match status" value="1"/>
</dbReference>
<protein>
    <recommendedName>
        <fullName evidence="2">Peptidase M56 domain-containing protein</fullName>
    </recommendedName>
</protein>
<dbReference type="Proteomes" id="UP000601099">
    <property type="component" value="Unassembled WGS sequence"/>
</dbReference>
<keyword evidence="1" id="KW-0812">Transmembrane</keyword>
<keyword evidence="1" id="KW-1133">Transmembrane helix</keyword>
<dbReference type="RefSeq" id="WP_196956254.1">
    <property type="nucleotide sequence ID" value="NZ_JADWYK010000011.1"/>
</dbReference>
<feature type="transmembrane region" description="Helical" evidence="1">
    <location>
        <begin position="92"/>
        <end position="111"/>
    </location>
</feature>
<evidence type="ECO:0000259" key="2">
    <source>
        <dbReference type="Pfam" id="PF05569"/>
    </source>
</evidence>
<reference evidence="3 4" key="1">
    <citation type="submission" date="2020-11" db="EMBL/GenBank/DDBJ databases">
        <title>Hymenobacter sp.</title>
        <authorList>
            <person name="Kim M.K."/>
        </authorList>
    </citation>
    <scope>NUCLEOTIDE SEQUENCE [LARGE SCALE GENOMIC DNA]</scope>
    <source>
        <strain evidence="3 4">BT594</strain>
    </source>
</reference>
<gene>
    <name evidence="3" type="ORF">I5L79_16905</name>
</gene>
<feature type="domain" description="Peptidase M56" evidence="2">
    <location>
        <begin position="149"/>
        <end position="257"/>
    </location>
</feature>
<dbReference type="InterPro" id="IPR037066">
    <property type="entry name" value="Plug_dom_sf"/>
</dbReference>
<name>A0ABS0L533_9BACT</name>
<dbReference type="EMBL" id="JADWYK010000011">
    <property type="protein sequence ID" value="MBG8555232.1"/>
    <property type="molecule type" value="Genomic_DNA"/>
</dbReference>
<dbReference type="PANTHER" id="PTHR34978:SF3">
    <property type="entry name" value="SLR0241 PROTEIN"/>
    <property type="match status" value="1"/>
</dbReference>
<dbReference type="InterPro" id="IPR052173">
    <property type="entry name" value="Beta-lactam_resp_regulator"/>
</dbReference>
<dbReference type="Gene3D" id="2.170.130.10">
    <property type="entry name" value="TonB-dependent receptor, plug domain"/>
    <property type="match status" value="1"/>
</dbReference>
<keyword evidence="1" id="KW-0472">Membrane</keyword>
<organism evidence="3 4">
    <name type="scientific">Hymenobacter guriensis</name>
    <dbReference type="NCBI Taxonomy" id="2793065"/>
    <lineage>
        <taxon>Bacteria</taxon>
        <taxon>Pseudomonadati</taxon>
        <taxon>Bacteroidota</taxon>
        <taxon>Cytophagia</taxon>
        <taxon>Cytophagales</taxon>
        <taxon>Hymenobacteraceae</taxon>
        <taxon>Hymenobacter</taxon>
    </lineage>
</organism>
<dbReference type="InterPro" id="IPR008756">
    <property type="entry name" value="Peptidase_M56"/>
</dbReference>
<feature type="transmembrane region" description="Helical" evidence="1">
    <location>
        <begin position="38"/>
        <end position="59"/>
    </location>
</feature>
<evidence type="ECO:0000256" key="1">
    <source>
        <dbReference type="SAM" id="Phobius"/>
    </source>
</evidence>
<evidence type="ECO:0000313" key="4">
    <source>
        <dbReference type="Proteomes" id="UP000601099"/>
    </source>
</evidence>